<sequence length="160" mass="16978">MKAQSDVAALPKPAMLSGFLCAARRQYGNGSYFVTQEREGEGDKMKAKENRFWLILLGAGLCEIGWVSGLKHADTVWEWALTALGIALSFAGLLTVSRVLEVGTTYAVFTGIGAAGTVLAETVIFGAELDGIKLVLVLVLIIGIGGLKKTAGHPRKEAEQ</sequence>
<evidence type="ECO:0000256" key="5">
    <source>
        <dbReference type="ARBA" id="ARBA00023136"/>
    </source>
</evidence>
<dbReference type="InterPro" id="IPR000390">
    <property type="entry name" value="Small_drug/metabolite_transptr"/>
</dbReference>
<feature type="transmembrane region" description="Helical" evidence="7">
    <location>
        <begin position="131"/>
        <end position="147"/>
    </location>
</feature>
<dbReference type="PANTHER" id="PTHR30561">
    <property type="entry name" value="SMR FAMILY PROTON-DEPENDENT DRUG EFFLUX TRANSPORTER SUGE"/>
    <property type="match status" value="1"/>
</dbReference>
<comment type="subcellular location">
    <subcellularLocation>
        <location evidence="1 6">Cell membrane</location>
        <topology evidence="1 6">Multi-pass membrane protein</topology>
    </subcellularLocation>
</comment>
<keyword evidence="5 7" id="KW-0472">Membrane</keyword>
<dbReference type="EMBL" id="JBHSMI010000005">
    <property type="protein sequence ID" value="MFC5401698.1"/>
    <property type="molecule type" value="Genomic_DNA"/>
</dbReference>
<keyword evidence="4 7" id="KW-1133">Transmembrane helix</keyword>
<evidence type="ECO:0000256" key="4">
    <source>
        <dbReference type="ARBA" id="ARBA00022989"/>
    </source>
</evidence>
<name>A0ABW0HL59_9BACL</name>
<comment type="caution">
    <text evidence="8">The sequence shown here is derived from an EMBL/GenBank/DDBJ whole genome shotgun (WGS) entry which is preliminary data.</text>
</comment>
<reference evidence="9" key="1">
    <citation type="journal article" date="2019" name="Int. J. Syst. Evol. Microbiol.">
        <title>The Global Catalogue of Microorganisms (GCM) 10K type strain sequencing project: providing services to taxonomists for standard genome sequencing and annotation.</title>
        <authorList>
            <consortium name="The Broad Institute Genomics Platform"/>
            <consortium name="The Broad Institute Genome Sequencing Center for Infectious Disease"/>
            <person name="Wu L."/>
            <person name="Ma J."/>
        </authorList>
    </citation>
    <scope>NUCLEOTIDE SEQUENCE [LARGE SCALE GENOMIC DNA]</scope>
    <source>
        <strain evidence="9">CGMCC 1.18575</strain>
    </source>
</reference>
<evidence type="ECO:0000256" key="7">
    <source>
        <dbReference type="SAM" id="Phobius"/>
    </source>
</evidence>
<comment type="similarity">
    <text evidence="6">Belongs to the drug/metabolite transporter (DMT) superfamily. Small multidrug resistance (SMR) (TC 2.A.7.1) family.</text>
</comment>
<evidence type="ECO:0000313" key="9">
    <source>
        <dbReference type="Proteomes" id="UP001596113"/>
    </source>
</evidence>
<dbReference type="InterPro" id="IPR037185">
    <property type="entry name" value="EmrE-like"/>
</dbReference>
<keyword evidence="2" id="KW-1003">Cell membrane</keyword>
<gene>
    <name evidence="8" type="ORF">ACFPOF_03045</name>
</gene>
<keyword evidence="9" id="KW-1185">Reference proteome</keyword>
<organism evidence="8 9">
    <name type="scientific">Cohnella soli</name>
    <dbReference type="NCBI Taxonomy" id="425005"/>
    <lineage>
        <taxon>Bacteria</taxon>
        <taxon>Bacillati</taxon>
        <taxon>Bacillota</taxon>
        <taxon>Bacilli</taxon>
        <taxon>Bacillales</taxon>
        <taxon>Paenibacillaceae</taxon>
        <taxon>Cohnella</taxon>
    </lineage>
</organism>
<evidence type="ECO:0000256" key="6">
    <source>
        <dbReference type="RuleBase" id="RU003942"/>
    </source>
</evidence>
<feature type="transmembrane region" description="Helical" evidence="7">
    <location>
        <begin position="76"/>
        <end position="94"/>
    </location>
</feature>
<feature type="transmembrane region" description="Helical" evidence="7">
    <location>
        <begin position="52"/>
        <end position="70"/>
    </location>
</feature>
<accession>A0ABW0HL59</accession>
<evidence type="ECO:0000256" key="1">
    <source>
        <dbReference type="ARBA" id="ARBA00004651"/>
    </source>
</evidence>
<proteinExistence type="inferred from homology"/>
<dbReference type="RefSeq" id="WP_378129505.1">
    <property type="nucleotide sequence ID" value="NZ_JBHSMI010000005.1"/>
</dbReference>
<evidence type="ECO:0000256" key="3">
    <source>
        <dbReference type="ARBA" id="ARBA00022692"/>
    </source>
</evidence>
<evidence type="ECO:0000256" key="2">
    <source>
        <dbReference type="ARBA" id="ARBA00022475"/>
    </source>
</evidence>
<dbReference type="Gene3D" id="1.10.3730.20">
    <property type="match status" value="1"/>
</dbReference>
<keyword evidence="3 6" id="KW-0812">Transmembrane</keyword>
<dbReference type="Proteomes" id="UP001596113">
    <property type="component" value="Unassembled WGS sequence"/>
</dbReference>
<protein>
    <submittedName>
        <fullName evidence="8">DMT family transporter</fullName>
    </submittedName>
</protein>
<dbReference type="SUPFAM" id="SSF103481">
    <property type="entry name" value="Multidrug resistance efflux transporter EmrE"/>
    <property type="match status" value="1"/>
</dbReference>
<dbReference type="Pfam" id="PF00893">
    <property type="entry name" value="Multi_Drug_Res"/>
    <property type="match status" value="1"/>
</dbReference>
<evidence type="ECO:0000313" key="8">
    <source>
        <dbReference type="EMBL" id="MFC5401698.1"/>
    </source>
</evidence>
<feature type="transmembrane region" description="Helical" evidence="7">
    <location>
        <begin position="106"/>
        <end position="125"/>
    </location>
</feature>
<dbReference type="InterPro" id="IPR045324">
    <property type="entry name" value="Small_multidrug_res"/>
</dbReference>
<dbReference type="PANTHER" id="PTHR30561:SF7">
    <property type="entry name" value="GUANIDINIUM EFFLUX SYSTEM SUBUNIT GDNC-RELATED"/>
    <property type="match status" value="1"/>
</dbReference>